<accession>A0ABT5FHM1</accession>
<name>A0ABT5FHM1_9GAMM</name>
<reference evidence="1 2" key="1">
    <citation type="submission" date="2023-01" db="EMBL/GenBank/DDBJ databases">
        <title>Psychrosphaera sp. nov., isolated from marine algae.</title>
        <authorList>
            <person name="Bayburt H."/>
            <person name="Choi B.J."/>
            <person name="Kim J.M."/>
            <person name="Choi D.G."/>
            <person name="Jeon C.O."/>
        </authorList>
    </citation>
    <scope>NUCLEOTIDE SEQUENCE [LARGE SCALE GENOMIC DNA]</scope>
    <source>
        <strain evidence="1 2">G1-22</strain>
    </source>
</reference>
<sequence>MFVFQQISNAILVLLLILISFSATSEETIHLDRFNSGAIGKNVSYFQEIDGQRLTLEQAKLRFTQGNVKKVLGAPSPLV</sequence>
<organism evidence="1 2">
    <name type="scientific">Psychrosphaera algicola</name>
    <dbReference type="NCBI Taxonomy" id="3023714"/>
    <lineage>
        <taxon>Bacteria</taxon>
        <taxon>Pseudomonadati</taxon>
        <taxon>Pseudomonadota</taxon>
        <taxon>Gammaproteobacteria</taxon>
        <taxon>Alteromonadales</taxon>
        <taxon>Pseudoalteromonadaceae</taxon>
        <taxon>Psychrosphaera</taxon>
    </lineage>
</organism>
<proteinExistence type="predicted"/>
<dbReference type="Proteomes" id="UP001528411">
    <property type="component" value="Unassembled WGS sequence"/>
</dbReference>
<protein>
    <submittedName>
        <fullName evidence="1">Uncharacterized protein</fullName>
    </submittedName>
</protein>
<keyword evidence="2" id="KW-1185">Reference proteome</keyword>
<evidence type="ECO:0000313" key="1">
    <source>
        <dbReference type="EMBL" id="MDC2890694.1"/>
    </source>
</evidence>
<gene>
    <name evidence="1" type="ORF">PN838_20560</name>
</gene>
<dbReference type="RefSeq" id="WP_272181813.1">
    <property type="nucleotide sequence ID" value="NZ_JAQOMS010000002.1"/>
</dbReference>
<evidence type="ECO:0000313" key="2">
    <source>
        <dbReference type="Proteomes" id="UP001528411"/>
    </source>
</evidence>
<comment type="caution">
    <text evidence="1">The sequence shown here is derived from an EMBL/GenBank/DDBJ whole genome shotgun (WGS) entry which is preliminary data.</text>
</comment>
<dbReference type="EMBL" id="JAQOMS010000002">
    <property type="protein sequence ID" value="MDC2890694.1"/>
    <property type="molecule type" value="Genomic_DNA"/>
</dbReference>